<accession>A0A135I4Z1</accession>
<name>A0A135I4Z1_9GAMM</name>
<sequence>MGVSSTASGEVCNGKRVVWLLMHDFVDIEIMRRLKMRKVSLINLLDNSAQKVGKVNCLIDNLDRQQIL</sequence>
<comment type="caution">
    <text evidence="1">The sequence shown here is derived from an EMBL/GenBank/DDBJ whole genome shotgun (WGS) entry which is preliminary data.</text>
</comment>
<evidence type="ECO:0000313" key="2">
    <source>
        <dbReference type="Proteomes" id="UP000070529"/>
    </source>
</evidence>
<proteinExistence type="predicted"/>
<dbReference type="AlphaFoldDB" id="A0A135I4Z1"/>
<dbReference type="EMBL" id="LNTY01000050">
    <property type="protein sequence ID" value="KXF80513.1"/>
    <property type="molecule type" value="Genomic_DNA"/>
</dbReference>
<organism evidence="1 2">
    <name type="scientific">Enterovibrio coralii</name>
    <dbReference type="NCBI Taxonomy" id="294935"/>
    <lineage>
        <taxon>Bacteria</taxon>
        <taxon>Pseudomonadati</taxon>
        <taxon>Pseudomonadota</taxon>
        <taxon>Gammaproteobacteria</taxon>
        <taxon>Vibrionales</taxon>
        <taxon>Vibrionaceae</taxon>
        <taxon>Enterovibrio</taxon>
    </lineage>
</organism>
<protein>
    <submittedName>
        <fullName evidence="1">Uncharacterized protein</fullName>
    </submittedName>
</protein>
<reference evidence="1 2" key="1">
    <citation type="submission" date="2015-11" db="EMBL/GenBank/DDBJ databases">
        <title>Genomic Taxonomy of the Vibrionaceae.</title>
        <authorList>
            <person name="Gomez-Gil B."/>
            <person name="Enciso-Ibarra J."/>
        </authorList>
    </citation>
    <scope>NUCLEOTIDE SEQUENCE [LARGE SCALE GENOMIC DNA]</scope>
    <source>
        <strain evidence="1 2">CAIM 912</strain>
    </source>
</reference>
<dbReference type="Proteomes" id="UP000070529">
    <property type="component" value="Unassembled WGS sequence"/>
</dbReference>
<evidence type="ECO:0000313" key="1">
    <source>
        <dbReference type="EMBL" id="KXF80513.1"/>
    </source>
</evidence>
<keyword evidence="2" id="KW-1185">Reference proteome</keyword>
<gene>
    <name evidence="1" type="ORF">ATN88_07430</name>
</gene>